<evidence type="ECO:0000313" key="2">
    <source>
        <dbReference type="EMBL" id="MPN29081.1"/>
    </source>
</evidence>
<proteinExistence type="predicted"/>
<feature type="compositionally biased region" description="Basic residues" evidence="1">
    <location>
        <begin position="1"/>
        <end position="22"/>
    </location>
</feature>
<dbReference type="EMBL" id="VSSQ01079609">
    <property type="protein sequence ID" value="MPN29081.1"/>
    <property type="molecule type" value="Genomic_DNA"/>
</dbReference>
<name>A0A645GQ98_9ZZZZ</name>
<feature type="compositionally biased region" description="Basic residues" evidence="1">
    <location>
        <begin position="70"/>
        <end position="92"/>
    </location>
</feature>
<comment type="caution">
    <text evidence="2">The sequence shown here is derived from an EMBL/GenBank/DDBJ whole genome shotgun (WGS) entry which is preliminary data.</text>
</comment>
<feature type="region of interest" description="Disordered" evidence="1">
    <location>
        <begin position="1"/>
        <end position="133"/>
    </location>
</feature>
<protein>
    <submittedName>
        <fullName evidence="2">Uncharacterized protein</fullName>
    </submittedName>
</protein>
<evidence type="ECO:0000256" key="1">
    <source>
        <dbReference type="SAM" id="MobiDB-lite"/>
    </source>
</evidence>
<gene>
    <name evidence="2" type="ORF">SDC9_176530</name>
</gene>
<sequence length="133" mass="15460">MVVRRPRHRTRASRWRAPRPQRRQPGTGARRLPLQRRPARLLPSAAGTPGAFAGRLPGRHRPARFDQRQRRPAARRAARQRPARCRRCRRQRLPGLAGRRPVAEQPAALPYRRPEHPVALRAGRRHRPPARRI</sequence>
<accession>A0A645GQ98</accession>
<reference evidence="2" key="1">
    <citation type="submission" date="2019-08" db="EMBL/GenBank/DDBJ databases">
        <authorList>
            <person name="Kucharzyk K."/>
            <person name="Murdoch R.W."/>
            <person name="Higgins S."/>
            <person name="Loffler F."/>
        </authorList>
    </citation>
    <scope>NUCLEOTIDE SEQUENCE</scope>
</reference>
<dbReference type="AlphaFoldDB" id="A0A645GQ98"/>
<organism evidence="2">
    <name type="scientific">bioreactor metagenome</name>
    <dbReference type="NCBI Taxonomy" id="1076179"/>
    <lineage>
        <taxon>unclassified sequences</taxon>
        <taxon>metagenomes</taxon>
        <taxon>ecological metagenomes</taxon>
    </lineage>
</organism>
<feature type="compositionally biased region" description="Basic residues" evidence="1">
    <location>
        <begin position="122"/>
        <end position="133"/>
    </location>
</feature>
<feature type="compositionally biased region" description="Low complexity" evidence="1">
    <location>
        <begin position="23"/>
        <end position="32"/>
    </location>
</feature>